<accession>A0A0D9XYF1</accession>
<dbReference type="EnsemblPlants" id="LPERR12G07220.1">
    <property type="protein sequence ID" value="LPERR12G07220.1"/>
    <property type="gene ID" value="LPERR12G07220"/>
</dbReference>
<evidence type="ECO:0000313" key="2">
    <source>
        <dbReference type="Proteomes" id="UP000032180"/>
    </source>
</evidence>
<keyword evidence="2" id="KW-1185">Reference proteome</keyword>
<reference evidence="1" key="3">
    <citation type="submission" date="2015-04" db="UniProtKB">
        <authorList>
            <consortium name="EnsemblPlants"/>
        </authorList>
    </citation>
    <scope>IDENTIFICATION</scope>
</reference>
<name>A0A0D9XYF1_9ORYZ</name>
<evidence type="ECO:0000313" key="1">
    <source>
        <dbReference type="EnsemblPlants" id="LPERR12G07220.1"/>
    </source>
</evidence>
<reference evidence="1 2" key="1">
    <citation type="submission" date="2012-08" db="EMBL/GenBank/DDBJ databases">
        <title>Oryza genome evolution.</title>
        <authorList>
            <person name="Wing R.A."/>
        </authorList>
    </citation>
    <scope>NUCLEOTIDE SEQUENCE</scope>
</reference>
<dbReference type="HOGENOM" id="CLU_1654675_0_0_1"/>
<dbReference type="STRING" id="77586.A0A0D9XYF1"/>
<proteinExistence type="predicted"/>
<dbReference type="Gramene" id="LPERR12G07220.1">
    <property type="protein sequence ID" value="LPERR12G07220.1"/>
    <property type="gene ID" value="LPERR12G07220"/>
</dbReference>
<dbReference type="AlphaFoldDB" id="A0A0D9XYF1"/>
<dbReference type="Proteomes" id="UP000032180">
    <property type="component" value="Chromosome 12"/>
</dbReference>
<organism evidence="1 2">
    <name type="scientific">Leersia perrieri</name>
    <dbReference type="NCBI Taxonomy" id="77586"/>
    <lineage>
        <taxon>Eukaryota</taxon>
        <taxon>Viridiplantae</taxon>
        <taxon>Streptophyta</taxon>
        <taxon>Embryophyta</taxon>
        <taxon>Tracheophyta</taxon>
        <taxon>Spermatophyta</taxon>
        <taxon>Magnoliopsida</taxon>
        <taxon>Liliopsida</taxon>
        <taxon>Poales</taxon>
        <taxon>Poaceae</taxon>
        <taxon>BOP clade</taxon>
        <taxon>Oryzoideae</taxon>
        <taxon>Oryzeae</taxon>
        <taxon>Oryzinae</taxon>
        <taxon>Leersia</taxon>
    </lineage>
</organism>
<reference evidence="2" key="2">
    <citation type="submission" date="2013-12" db="EMBL/GenBank/DDBJ databases">
        <authorList>
            <person name="Yu Y."/>
            <person name="Lee S."/>
            <person name="de Baynast K."/>
            <person name="Wissotski M."/>
            <person name="Liu L."/>
            <person name="Talag J."/>
            <person name="Goicoechea J."/>
            <person name="Angelova A."/>
            <person name="Jetty R."/>
            <person name="Kudrna D."/>
            <person name="Golser W."/>
            <person name="Rivera L."/>
            <person name="Zhang J."/>
            <person name="Wing R."/>
        </authorList>
    </citation>
    <scope>NUCLEOTIDE SEQUENCE</scope>
</reference>
<protein>
    <submittedName>
        <fullName evidence="1">Uncharacterized protein</fullName>
    </submittedName>
</protein>
<sequence length="160" mass="17957">MAQPIPGSAEHITRFDTGIGLAFDPVDNGKENTIIKFDIVKAVGCRTSQDNGTKFCFAIFSSYTGRWTMSSTTLSMGTKIIFVNKKVAYGSGIMYWDYDQLVLWFDIATAVAGLQPERLTERRLIRPIGVKDGRFVYIGVRHKLKTNDRILCYNMVTGKT</sequence>